<comment type="similarity">
    <text evidence="1 5">Belongs to the pseudouridine synthase RsuA family.</text>
</comment>
<dbReference type="PROSITE" id="PS50889">
    <property type="entry name" value="S4"/>
    <property type="match status" value="1"/>
</dbReference>
<dbReference type="InterPro" id="IPR042092">
    <property type="entry name" value="PsdUridine_s_RsuA/RluB/E/F_cat"/>
</dbReference>
<dbReference type="PROSITE" id="PS01149">
    <property type="entry name" value="PSI_RSU"/>
    <property type="match status" value="1"/>
</dbReference>
<dbReference type="Proteomes" id="UP000595564">
    <property type="component" value="Chromosome"/>
</dbReference>
<dbReference type="CDD" id="cd02870">
    <property type="entry name" value="PseudoU_synth_RsuA_like"/>
    <property type="match status" value="1"/>
</dbReference>
<dbReference type="InterPro" id="IPR000748">
    <property type="entry name" value="PsdUridine_synth_RsuA/RluB/E/F"/>
</dbReference>
<dbReference type="GO" id="GO:0120159">
    <property type="term" value="F:rRNA pseudouridine synthase activity"/>
    <property type="evidence" value="ECO:0007669"/>
    <property type="project" value="UniProtKB-ARBA"/>
</dbReference>
<proteinExistence type="inferred from homology"/>
<sequence>MKERLQKIIARAGIASRRKAEELIEEGRVFVNGKKARLGDKADPEKDIIKVDGEIIKPLKKKVYILLYKPLGYVTTKSDEKHRPTVMDLLAREEKKALFPVGRLDINTEGLLLITNDGEFANLVTNPKTKVEKTYLVKVRGVPDKKSIERLLNGVIVEDRRLSAKKITLLGHQNNSWLKVVLTEGKKNQIRRMFEKVGHPVVKLKRVKIGNLEVGDLKPGEYRRLTPQEVEGLKTLALKKGRKNDGKTT</sequence>
<dbReference type="InterPro" id="IPR036986">
    <property type="entry name" value="S4_RNA-bd_sf"/>
</dbReference>
<reference evidence="7 8" key="1">
    <citation type="journal article" date="2012" name="Extremophiles">
        <title>Thermotomaculum hydrothermale gen. nov., sp. nov., a novel heterotrophic thermophile within the phylum Acidobacteria from a deep-sea hydrothermal vent chimney in the Southern Okinawa Trough.</title>
        <authorList>
            <person name="Izumi H."/>
            <person name="Nunoura T."/>
            <person name="Miyazaki M."/>
            <person name="Mino S."/>
            <person name="Toki T."/>
            <person name="Takai K."/>
            <person name="Sako Y."/>
            <person name="Sawabe T."/>
            <person name="Nakagawa S."/>
        </authorList>
    </citation>
    <scope>NUCLEOTIDE SEQUENCE [LARGE SCALE GENOMIC DNA]</scope>
    <source>
        <strain evidence="7 8">AC55</strain>
    </source>
</reference>
<dbReference type="InterPro" id="IPR020094">
    <property type="entry name" value="TruA/RsuA/RluB/E/F_N"/>
</dbReference>
<dbReference type="EMBL" id="AP017470">
    <property type="protein sequence ID" value="BBB33239.1"/>
    <property type="molecule type" value="Genomic_DNA"/>
</dbReference>
<dbReference type="InterPro" id="IPR002942">
    <property type="entry name" value="S4_RNA-bd"/>
</dbReference>
<evidence type="ECO:0000256" key="3">
    <source>
        <dbReference type="ARBA" id="ARBA00023235"/>
    </source>
</evidence>
<evidence type="ECO:0000259" key="6">
    <source>
        <dbReference type="SMART" id="SM00363"/>
    </source>
</evidence>
<organism evidence="7 8">
    <name type="scientific">Thermotomaculum hydrothermale</name>
    <dbReference type="NCBI Taxonomy" id="981385"/>
    <lineage>
        <taxon>Bacteria</taxon>
        <taxon>Pseudomonadati</taxon>
        <taxon>Acidobacteriota</taxon>
        <taxon>Holophagae</taxon>
        <taxon>Thermotomaculales</taxon>
        <taxon>Thermotomaculaceae</taxon>
        <taxon>Thermotomaculum</taxon>
    </lineage>
</organism>
<evidence type="ECO:0000256" key="2">
    <source>
        <dbReference type="ARBA" id="ARBA00022884"/>
    </source>
</evidence>
<dbReference type="EC" id="5.4.99.-" evidence="5"/>
<evidence type="ECO:0000313" key="8">
    <source>
        <dbReference type="Proteomes" id="UP000595564"/>
    </source>
</evidence>
<dbReference type="NCBIfam" id="TIGR00093">
    <property type="entry name" value="pseudouridine synthase"/>
    <property type="match status" value="1"/>
</dbReference>
<dbReference type="RefSeq" id="WP_201327544.1">
    <property type="nucleotide sequence ID" value="NZ_AP017470.1"/>
</dbReference>
<feature type="domain" description="RNA-binding S4" evidence="6">
    <location>
        <begin position="3"/>
        <end position="65"/>
    </location>
</feature>
<accession>A0A7R6SYX0</accession>
<dbReference type="GO" id="GO:0005829">
    <property type="term" value="C:cytosol"/>
    <property type="evidence" value="ECO:0007669"/>
    <property type="project" value="UniProtKB-ARBA"/>
</dbReference>
<dbReference type="GO" id="GO:0003723">
    <property type="term" value="F:RNA binding"/>
    <property type="evidence" value="ECO:0007669"/>
    <property type="project" value="UniProtKB-KW"/>
</dbReference>
<dbReference type="AlphaFoldDB" id="A0A7R6SYX0"/>
<dbReference type="PANTHER" id="PTHR47683:SF2">
    <property type="entry name" value="RNA-BINDING S4 DOMAIN-CONTAINING PROTEIN"/>
    <property type="match status" value="1"/>
</dbReference>
<dbReference type="InterPro" id="IPR018496">
    <property type="entry name" value="PsdUridine_synth_RsuA/RluB_CS"/>
</dbReference>
<dbReference type="Gene3D" id="3.30.70.580">
    <property type="entry name" value="Pseudouridine synthase I, catalytic domain, N-terminal subdomain"/>
    <property type="match status" value="1"/>
</dbReference>
<protein>
    <recommendedName>
        <fullName evidence="5">Pseudouridine synthase</fullName>
        <ecNumber evidence="5">5.4.99.-</ecNumber>
    </recommendedName>
</protein>
<dbReference type="InterPro" id="IPR020103">
    <property type="entry name" value="PsdUridine_synth_cat_dom_sf"/>
</dbReference>
<gene>
    <name evidence="7" type="primary">rluB</name>
    <name evidence="7" type="ORF">TTHT_1774</name>
</gene>
<dbReference type="CDD" id="cd00165">
    <property type="entry name" value="S4"/>
    <property type="match status" value="1"/>
</dbReference>
<dbReference type="PANTHER" id="PTHR47683">
    <property type="entry name" value="PSEUDOURIDINE SYNTHASE FAMILY PROTEIN-RELATED"/>
    <property type="match status" value="1"/>
</dbReference>
<name>A0A7R6SYX0_9BACT</name>
<dbReference type="SMART" id="SM00363">
    <property type="entry name" value="S4"/>
    <property type="match status" value="1"/>
</dbReference>
<dbReference type="SUPFAM" id="SSF55174">
    <property type="entry name" value="Alpha-L RNA-binding motif"/>
    <property type="match status" value="1"/>
</dbReference>
<keyword evidence="8" id="KW-1185">Reference proteome</keyword>
<dbReference type="Pfam" id="PF00849">
    <property type="entry name" value="PseudoU_synth_2"/>
    <property type="match status" value="1"/>
</dbReference>
<evidence type="ECO:0000256" key="5">
    <source>
        <dbReference type="RuleBase" id="RU003887"/>
    </source>
</evidence>
<dbReference type="FunFam" id="3.30.70.1560:FF:000001">
    <property type="entry name" value="Pseudouridine synthase"/>
    <property type="match status" value="1"/>
</dbReference>
<evidence type="ECO:0000256" key="1">
    <source>
        <dbReference type="ARBA" id="ARBA00008348"/>
    </source>
</evidence>
<keyword evidence="2 4" id="KW-0694">RNA-binding</keyword>
<dbReference type="KEGG" id="thyd:TTHT_1774"/>
<keyword evidence="3 5" id="KW-0413">Isomerase</keyword>
<dbReference type="Gene3D" id="3.30.70.1560">
    <property type="entry name" value="Alpha-L RNA-binding motif"/>
    <property type="match status" value="1"/>
</dbReference>
<dbReference type="Pfam" id="PF01479">
    <property type="entry name" value="S4"/>
    <property type="match status" value="1"/>
</dbReference>
<evidence type="ECO:0000313" key="7">
    <source>
        <dbReference type="EMBL" id="BBB33239.1"/>
    </source>
</evidence>
<dbReference type="InterPro" id="IPR050343">
    <property type="entry name" value="RsuA_PseudoU_synthase"/>
</dbReference>
<dbReference type="Gene3D" id="3.10.290.10">
    <property type="entry name" value="RNA-binding S4 domain"/>
    <property type="match status" value="1"/>
</dbReference>
<dbReference type="SUPFAM" id="SSF55120">
    <property type="entry name" value="Pseudouridine synthase"/>
    <property type="match status" value="1"/>
</dbReference>
<dbReference type="GO" id="GO:0000455">
    <property type="term" value="P:enzyme-directed rRNA pseudouridine synthesis"/>
    <property type="evidence" value="ECO:0007669"/>
    <property type="project" value="UniProtKB-ARBA"/>
</dbReference>
<dbReference type="InterPro" id="IPR006145">
    <property type="entry name" value="PsdUridine_synth_RsuA/RluA"/>
</dbReference>
<evidence type="ECO:0000256" key="4">
    <source>
        <dbReference type="PROSITE-ProRule" id="PRU00182"/>
    </source>
</evidence>
<dbReference type="FunFam" id="3.10.290.10:FF:000003">
    <property type="entry name" value="Pseudouridine synthase"/>
    <property type="match status" value="1"/>
</dbReference>